<dbReference type="Proteomes" id="UP000184253">
    <property type="component" value="Unassembled WGS sequence"/>
</dbReference>
<reference evidence="3 4" key="1">
    <citation type="submission" date="2016-11" db="EMBL/GenBank/DDBJ databases">
        <authorList>
            <person name="Varghese N."/>
            <person name="Submissions S."/>
        </authorList>
    </citation>
    <scope>NUCLEOTIDE SEQUENCE [LARGE SCALE GENOMIC DNA]</scope>
    <source>
        <strain evidence="3 4">VTM4R57</strain>
    </source>
</reference>
<proteinExistence type="predicted"/>
<name>A0ABD7M9N0_MICLU</name>
<keyword evidence="2" id="KW-0812">Transmembrane</keyword>
<evidence type="ECO:0000313" key="4">
    <source>
        <dbReference type="Proteomes" id="UP000184253"/>
    </source>
</evidence>
<evidence type="ECO:0000313" key="3">
    <source>
        <dbReference type="EMBL" id="SHL73278.1"/>
    </source>
</evidence>
<feature type="transmembrane region" description="Helical" evidence="2">
    <location>
        <begin position="21"/>
        <end position="44"/>
    </location>
</feature>
<dbReference type="AlphaFoldDB" id="A0ABD7M9N0"/>
<dbReference type="EMBL" id="FRCE01000009">
    <property type="protein sequence ID" value="SHL73278.1"/>
    <property type="molecule type" value="Genomic_DNA"/>
</dbReference>
<comment type="caution">
    <text evidence="3">The sequence shown here is derived from an EMBL/GenBank/DDBJ whole genome shotgun (WGS) entry which is preliminary data.</text>
</comment>
<protein>
    <recommendedName>
        <fullName evidence="5">Secreted protein</fullName>
    </recommendedName>
</protein>
<accession>A0ABD7M9N0</accession>
<gene>
    <name evidence="3" type="ORF">SAMN04487849_10987</name>
</gene>
<evidence type="ECO:0000256" key="2">
    <source>
        <dbReference type="SAM" id="Phobius"/>
    </source>
</evidence>
<organism evidence="3 4">
    <name type="scientific">Micrococcus luteus</name>
    <name type="common">Micrococcus lysodeikticus</name>
    <dbReference type="NCBI Taxonomy" id="1270"/>
    <lineage>
        <taxon>Bacteria</taxon>
        <taxon>Bacillati</taxon>
        <taxon>Actinomycetota</taxon>
        <taxon>Actinomycetes</taxon>
        <taxon>Micrococcales</taxon>
        <taxon>Micrococcaceae</taxon>
        <taxon>Micrococcus</taxon>
    </lineage>
</organism>
<evidence type="ECO:0000256" key="1">
    <source>
        <dbReference type="SAM" id="MobiDB-lite"/>
    </source>
</evidence>
<keyword evidence="2" id="KW-1133">Transmembrane helix</keyword>
<sequence length="232" mass="24986">MRVRVHLVGMNSTDASRSRRRLVVLVSAAVVVLLLVGIGVYGLVAGPRTTSDPPPAPPSPTAPGTTEQGPRDLAPIPETDDPEKFVRAVAEALFGWDTTSGLMPLDYTSVLLKVADPSGVEQAGLASDIAGYLPNRETWVELRKYGTTQRLEITDVFVPEAWAEAESQAQPGQLAPGTTAYTVEGVRHRQGIWNDEATSSAHEVAFTIFLTCPPDGDPCYLLRLSILDQPLR</sequence>
<feature type="compositionally biased region" description="Pro residues" evidence="1">
    <location>
        <begin position="52"/>
        <end position="61"/>
    </location>
</feature>
<feature type="region of interest" description="Disordered" evidence="1">
    <location>
        <begin position="49"/>
        <end position="79"/>
    </location>
</feature>
<evidence type="ECO:0008006" key="5">
    <source>
        <dbReference type="Google" id="ProtNLM"/>
    </source>
</evidence>
<keyword evidence="2" id="KW-0472">Membrane</keyword>